<dbReference type="Proteomes" id="UP000248536">
    <property type="component" value="Chromosome"/>
</dbReference>
<evidence type="ECO:0000313" key="2">
    <source>
        <dbReference type="EMBL" id="AWX45786.1"/>
    </source>
</evidence>
<proteinExistence type="predicted"/>
<dbReference type="SUPFAM" id="SSF55729">
    <property type="entry name" value="Acyl-CoA N-acyltransferases (Nat)"/>
    <property type="match status" value="1"/>
</dbReference>
<organism evidence="2 3">
    <name type="scientific">Flagellimonas maritima</name>
    <dbReference type="NCBI Taxonomy" id="1383885"/>
    <lineage>
        <taxon>Bacteria</taxon>
        <taxon>Pseudomonadati</taxon>
        <taxon>Bacteroidota</taxon>
        <taxon>Flavobacteriia</taxon>
        <taxon>Flavobacteriales</taxon>
        <taxon>Flavobacteriaceae</taxon>
        <taxon>Flagellimonas</taxon>
    </lineage>
</organism>
<evidence type="ECO:0000313" key="3">
    <source>
        <dbReference type="Proteomes" id="UP000248536"/>
    </source>
</evidence>
<sequence>MGKSLAKSPTRFVFDLFLDRKILPLYSPKLKNKISHKIILGENKPVKVSNTHPFTVKDIPDYLELSTQGNYPFKCKEIRQYEGFLVNLTKHNNINSYLTDNLNKRNRKNVFAKRNKLHERHNIKYVCYHKNIDRLEYDRLFKRFYTFLEKRFHEKRILNRYLDNWNTIHRDVYQKIIDGCASLYVIYDKKEPISITLNFHLGDIVFSHIHAYDILYSNYNLGDVNMLANIEWCLENKVSVFDLSMGKTYNKQKWCNHTYYFVYHIFYDRKSTRSKILSDIIILKLKFLQYLRNKNIVGKLFQYDRLLYWKKAKEI</sequence>
<dbReference type="KEGG" id="spon:HME9304_02816"/>
<dbReference type="InterPro" id="IPR038740">
    <property type="entry name" value="BioF2-like_GNAT_dom"/>
</dbReference>
<dbReference type="OrthoDB" id="1422531at2"/>
<feature type="domain" description="BioF2-like acetyltransferase" evidence="1">
    <location>
        <begin position="105"/>
        <end position="248"/>
    </location>
</feature>
<evidence type="ECO:0000259" key="1">
    <source>
        <dbReference type="Pfam" id="PF13480"/>
    </source>
</evidence>
<protein>
    <recommendedName>
        <fullName evidence="1">BioF2-like acetyltransferase domain-containing protein</fullName>
    </recommendedName>
</protein>
<dbReference type="RefSeq" id="WP_112379141.1">
    <property type="nucleotide sequence ID" value="NZ_CP030104.1"/>
</dbReference>
<keyword evidence="3" id="KW-1185">Reference proteome</keyword>
<gene>
    <name evidence="2" type="ORF">HME9304_02816</name>
</gene>
<dbReference type="EMBL" id="CP030104">
    <property type="protein sequence ID" value="AWX45786.1"/>
    <property type="molecule type" value="Genomic_DNA"/>
</dbReference>
<reference evidence="2 3" key="1">
    <citation type="submission" date="2018-06" db="EMBL/GenBank/DDBJ databases">
        <title>Spongiibacterium sp. HME9304 Genome sequencing and assembly.</title>
        <authorList>
            <person name="Kang H."/>
            <person name="Kim H."/>
            <person name="Joh K."/>
        </authorList>
    </citation>
    <scope>NUCLEOTIDE SEQUENCE [LARGE SCALE GENOMIC DNA]</scope>
    <source>
        <strain evidence="2 3">HME9304</strain>
    </source>
</reference>
<dbReference type="Gene3D" id="3.40.630.30">
    <property type="match status" value="1"/>
</dbReference>
<dbReference type="Pfam" id="PF13480">
    <property type="entry name" value="Acetyltransf_6"/>
    <property type="match status" value="1"/>
</dbReference>
<dbReference type="AlphaFoldDB" id="A0A2Z4LVE0"/>
<dbReference type="InterPro" id="IPR016181">
    <property type="entry name" value="Acyl_CoA_acyltransferase"/>
</dbReference>
<name>A0A2Z4LVE0_9FLAO</name>
<accession>A0A2Z4LVE0</accession>